<evidence type="ECO:0000313" key="2">
    <source>
        <dbReference type="EMBL" id="CAH1420789.1"/>
    </source>
</evidence>
<keyword evidence="4" id="KW-1185">Reference proteome</keyword>
<protein>
    <submittedName>
        <fullName evidence="2">Uncharacterized protein</fullName>
    </submittedName>
</protein>
<feature type="compositionally biased region" description="Acidic residues" evidence="1">
    <location>
        <begin position="291"/>
        <end position="300"/>
    </location>
</feature>
<dbReference type="EMBL" id="CAKMRJ010001112">
    <property type="protein sequence ID" value="CAH1420789.1"/>
    <property type="molecule type" value="Genomic_DNA"/>
</dbReference>
<feature type="compositionally biased region" description="Basic and acidic residues" evidence="1">
    <location>
        <begin position="126"/>
        <end position="149"/>
    </location>
</feature>
<name>A0AAU9LYV7_9ASTR</name>
<reference evidence="2 4" key="1">
    <citation type="submission" date="2022-01" db="EMBL/GenBank/DDBJ databases">
        <authorList>
            <person name="Xiong W."/>
            <person name="Schranz E."/>
        </authorList>
    </citation>
    <scope>NUCLEOTIDE SEQUENCE [LARGE SCALE GENOMIC DNA]</scope>
</reference>
<feature type="compositionally biased region" description="Basic residues" evidence="1">
    <location>
        <begin position="82"/>
        <end position="93"/>
    </location>
</feature>
<evidence type="ECO:0000313" key="4">
    <source>
        <dbReference type="Proteomes" id="UP001157418"/>
    </source>
</evidence>
<dbReference type="AlphaFoldDB" id="A0AAU9LYV7"/>
<feature type="region of interest" description="Disordered" evidence="1">
    <location>
        <begin position="262"/>
        <end position="314"/>
    </location>
</feature>
<proteinExistence type="predicted"/>
<feature type="region of interest" description="Disordered" evidence="1">
    <location>
        <begin position="35"/>
        <end position="171"/>
    </location>
</feature>
<organism evidence="2 4">
    <name type="scientific">Lactuca virosa</name>
    <dbReference type="NCBI Taxonomy" id="75947"/>
    <lineage>
        <taxon>Eukaryota</taxon>
        <taxon>Viridiplantae</taxon>
        <taxon>Streptophyta</taxon>
        <taxon>Embryophyta</taxon>
        <taxon>Tracheophyta</taxon>
        <taxon>Spermatophyta</taxon>
        <taxon>Magnoliopsida</taxon>
        <taxon>eudicotyledons</taxon>
        <taxon>Gunneridae</taxon>
        <taxon>Pentapetalae</taxon>
        <taxon>asterids</taxon>
        <taxon>campanulids</taxon>
        <taxon>Asterales</taxon>
        <taxon>Asteraceae</taxon>
        <taxon>Cichorioideae</taxon>
        <taxon>Cichorieae</taxon>
        <taxon>Lactucinae</taxon>
        <taxon>Lactuca</taxon>
    </lineage>
</organism>
<gene>
    <name evidence="2" type="ORF">LVIROSA_LOCUS8227</name>
    <name evidence="3" type="ORF">LVIROSA_LOCUS8228</name>
</gene>
<dbReference type="Proteomes" id="UP001157418">
    <property type="component" value="Unassembled WGS sequence"/>
</dbReference>
<evidence type="ECO:0000256" key="1">
    <source>
        <dbReference type="SAM" id="MobiDB-lite"/>
    </source>
</evidence>
<feature type="compositionally biased region" description="Basic residues" evidence="1">
    <location>
        <begin position="42"/>
        <end position="51"/>
    </location>
</feature>
<evidence type="ECO:0000313" key="3">
    <source>
        <dbReference type="EMBL" id="CAH1420790.1"/>
    </source>
</evidence>
<dbReference type="EMBL" id="CAKMRJ010001112">
    <property type="protein sequence ID" value="CAH1420790.1"/>
    <property type="molecule type" value="Genomic_DNA"/>
</dbReference>
<accession>A0AAU9LYV7</accession>
<comment type="caution">
    <text evidence="2">The sequence shown here is derived from an EMBL/GenBank/DDBJ whole genome shotgun (WGS) entry which is preliminary data.</text>
</comment>
<sequence length="314" mass="34282">MFCDVPASSKILEGYRALKPSGFRPLNAEFQEILAEVDKGKKGGRGSKKTGKKDTSKEGPSKAAKLQPKKRKAPAASTVAPKRPKQPVKRRKSPTPSPSQSEDESSDSEFEVRVEDNQQVGNEEEEHVHTEEEDQVRSDPPFHTKDPSPNREVTLPLNDYVPSHPPSPKTTTSIPITIAPCPPPVSSQPTTVTVTTPIFTDSTIPPKTSAVRSFITNVTGLLSDIIETRDPVISLNVKKHLSEKLSSVFAMLHRLEGVSKPVSFSKQGGDGGSNAQMNEPPKAPAKPFIGNDDEDEEPDEAELKRRKAREAEIK</sequence>